<organism evidence="5 6">
    <name type="scientific">Psilocybe cf. subviscida</name>
    <dbReference type="NCBI Taxonomy" id="2480587"/>
    <lineage>
        <taxon>Eukaryota</taxon>
        <taxon>Fungi</taxon>
        <taxon>Dikarya</taxon>
        <taxon>Basidiomycota</taxon>
        <taxon>Agaricomycotina</taxon>
        <taxon>Agaricomycetes</taxon>
        <taxon>Agaricomycetidae</taxon>
        <taxon>Agaricales</taxon>
        <taxon>Agaricineae</taxon>
        <taxon>Strophariaceae</taxon>
        <taxon>Psilocybe</taxon>
    </lineage>
</organism>
<dbReference type="InterPro" id="IPR000818">
    <property type="entry name" value="TEA/ATTS_dom"/>
</dbReference>
<accession>A0A8H5BFK5</accession>
<dbReference type="GO" id="GO:0003700">
    <property type="term" value="F:DNA-binding transcription factor activity"/>
    <property type="evidence" value="ECO:0007669"/>
    <property type="project" value="InterPro"/>
</dbReference>
<dbReference type="PROSITE" id="PS51088">
    <property type="entry name" value="TEA_2"/>
    <property type="match status" value="1"/>
</dbReference>
<dbReference type="EMBL" id="JAACJJ010000028">
    <property type="protein sequence ID" value="KAF5322158.1"/>
    <property type="molecule type" value="Genomic_DNA"/>
</dbReference>
<feature type="DNA-binding region" description="TEA" evidence="2">
    <location>
        <begin position="107"/>
        <end position="181"/>
    </location>
</feature>
<dbReference type="SMART" id="SM00426">
    <property type="entry name" value="TEA"/>
    <property type="match status" value="1"/>
</dbReference>
<evidence type="ECO:0000256" key="3">
    <source>
        <dbReference type="SAM" id="MobiDB-lite"/>
    </source>
</evidence>
<dbReference type="OrthoDB" id="10006572at2759"/>
<name>A0A8H5BFK5_9AGAR</name>
<reference evidence="5 6" key="1">
    <citation type="journal article" date="2020" name="ISME J.">
        <title>Uncovering the hidden diversity of litter-decomposition mechanisms in mushroom-forming fungi.</title>
        <authorList>
            <person name="Floudas D."/>
            <person name="Bentzer J."/>
            <person name="Ahren D."/>
            <person name="Johansson T."/>
            <person name="Persson P."/>
            <person name="Tunlid A."/>
        </authorList>
    </citation>
    <scope>NUCLEOTIDE SEQUENCE [LARGE SCALE GENOMIC DNA]</scope>
    <source>
        <strain evidence="5 6">CBS 101986</strain>
    </source>
</reference>
<evidence type="ECO:0000256" key="1">
    <source>
        <dbReference type="ARBA" id="ARBA00008421"/>
    </source>
</evidence>
<keyword evidence="6" id="KW-1185">Reference proteome</keyword>
<evidence type="ECO:0000256" key="2">
    <source>
        <dbReference type="PROSITE-ProRule" id="PRU00505"/>
    </source>
</evidence>
<dbReference type="Gene3D" id="6.10.20.40">
    <property type="entry name" value="TEA/ATTS domain"/>
    <property type="match status" value="1"/>
</dbReference>
<feature type="compositionally biased region" description="Low complexity" evidence="3">
    <location>
        <begin position="285"/>
        <end position="294"/>
    </location>
</feature>
<proteinExistence type="inferred from homology"/>
<feature type="compositionally biased region" description="Low complexity" evidence="3">
    <location>
        <begin position="13"/>
        <end position="65"/>
    </location>
</feature>
<dbReference type="InterPro" id="IPR038096">
    <property type="entry name" value="TEA/ATTS_sf"/>
</dbReference>
<feature type="region of interest" description="Disordered" evidence="3">
    <location>
        <begin position="204"/>
        <end position="227"/>
    </location>
</feature>
<feature type="compositionally biased region" description="Low complexity" evidence="3">
    <location>
        <begin position="209"/>
        <end position="225"/>
    </location>
</feature>
<evidence type="ECO:0000313" key="5">
    <source>
        <dbReference type="EMBL" id="KAF5322158.1"/>
    </source>
</evidence>
<sequence>MSSMSTRSRGVISSPASTLSSPSLSSSSASSMSSMSSMSSVSPTASPRRIPSGSNNSNVYNYSPPAAEPQLNPATRAYKSSTPSLANPRTQDVFASIVKGRKSWKTLRGGEVVWPPELEAALIEGLENYQPDDSRETRLLGRFPMRNRFISDWIFERTGRRRSAKQVGSRLQQLRDTCGGKKLMKLLSPIPVPSAARRHSHPYLNSLESPHQSRSHPSSPSYSSVPFPPSPLSVSFPGPSAYGPPASPLAQAYAHNRNLPQQSYTFPPVSARSHTRGHDSESGSDSSTPTTPTDTAATLQNLLYRGIEPRGAAGGASTSNSGFGYDAMDDVMVHEGVRTVVLIDLLPEGDEVFVQGSSSGQRDKDTEEARYQAQGYAVARASPHARRLADIDPTTTLISRVHSSPAECYSYFTVYDNAQRIFDEYTTMQPVPHTGSESGETESNSVLYQTSLAPGYWDTIVRSGNASRYAIVQKVVRRDDSADGEDEGGESEVLFLATYRFVYSASSSLSTSTSSLSPLSSSSHLSASGYEDVTPTQLHLQPSFTKTDVDSDAGSYDNLSFDETILSTLTADTYQHHHQMDDMSGMSGIDSMMGYKSINNMNHNNLSLNINNNVNTTTGWMVDTMSMSSLNSSMPSVSTSNDWSSNGSGSMYASPVDNTPTQDMFGYTGM</sequence>
<dbReference type="Pfam" id="PF01285">
    <property type="entry name" value="TEA"/>
    <property type="match status" value="1"/>
</dbReference>
<feature type="region of interest" description="Disordered" evidence="3">
    <location>
        <begin position="1"/>
        <end position="72"/>
    </location>
</feature>
<dbReference type="Proteomes" id="UP000567179">
    <property type="component" value="Unassembled WGS sequence"/>
</dbReference>
<gene>
    <name evidence="5" type="ORF">D9619_002059</name>
</gene>
<dbReference type="AlphaFoldDB" id="A0A8H5BFK5"/>
<comment type="similarity">
    <text evidence="1">Belongs to the TEC1 family.</text>
</comment>
<evidence type="ECO:0000313" key="6">
    <source>
        <dbReference type="Proteomes" id="UP000567179"/>
    </source>
</evidence>
<feature type="region of interest" description="Disordered" evidence="3">
    <location>
        <begin position="260"/>
        <end position="294"/>
    </location>
</feature>
<comment type="caution">
    <text evidence="5">The sequence shown here is derived from an EMBL/GenBank/DDBJ whole genome shotgun (WGS) entry which is preliminary data.</text>
</comment>
<feature type="domain" description="TEA" evidence="4">
    <location>
        <begin position="107"/>
        <end position="181"/>
    </location>
</feature>
<protein>
    <recommendedName>
        <fullName evidence="4">TEA domain-containing protein</fullName>
    </recommendedName>
</protein>
<evidence type="ECO:0000259" key="4">
    <source>
        <dbReference type="PROSITE" id="PS51088"/>
    </source>
</evidence>